<dbReference type="InterPro" id="IPR025393">
    <property type="entry name" value="DUF4301"/>
</dbReference>
<dbReference type="EMBL" id="JAIXNE010000002">
    <property type="protein sequence ID" value="MCA6074912.1"/>
    <property type="molecule type" value="Genomic_DNA"/>
</dbReference>
<gene>
    <name evidence="2" type="ORF">LDX50_08530</name>
    <name evidence="3" type="ORF">LDX50_14500</name>
    <name evidence="4" type="ORF">LDX50_20220</name>
</gene>
<proteinExistence type="predicted"/>
<evidence type="ECO:0000313" key="5">
    <source>
        <dbReference type="Proteomes" id="UP001139409"/>
    </source>
</evidence>
<accession>A0A9X1KY59</accession>
<dbReference type="AlphaFoldDB" id="A0A9X1KY59"/>
<dbReference type="Proteomes" id="UP001139409">
    <property type="component" value="Unassembled WGS sequence"/>
</dbReference>
<protein>
    <submittedName>
        <fullName evidence="2">DUF4301 family protein</fullName>
    </submittedName>
</protein>
<dbReference type="SUPFAM" id="SSF53448">
    <property type="entry name" value="Nucleotide-diphospho-sugar transferases"/>
    <property type="match status" value="1"/>
</dbReference>
<evidence type="ECO:0000313" key="4">
    <source>
        <dbReference type="EMBL" id="MCA6077217.1"/>
    </source>
</evidence>
<dbReference type="RefSeq" id="WP_225698021.1">
    <property type="nucleotide sequence ID" value="NZ_JAIXNE010000002.1"/>
</dbReference>
<dbReference type="Pfam" id="PF14134">
    <property type="entry name" value="DUF4301"/>
    <property type="match status" value="1"/>
</dbReference>
<evidence type="ECO:0000313" key="2">
    <source>
        <dbReference type="EMBL" id="MCA6074912.1"/>
    </source>
</evidence>
<dbReference type="EMBL" id="JAIXNE010000003">
    <property type="protein sequence ID" value="MCA6076089.1"/>
    <property type="molecule type" value="Genomic_DNA"/>
</dbReference>
<keyword evidence="5" id="KW-1185">Reference proteome</keyword>
<feature type="domain" description="DUF4301" evidence="1">
    <location>
        <begin position="4"/>
        <end position="507"/>
    </location>
</feature>
<dbReference type="EMBL" id="JAIXNE010000004">
    <property type="protein sequence ID" value="MCA6077217.1"/>
    <property type="molecule type" value="Genomic_DNA"/>
</dbReference>
<evidence type="ECO:0000313" key="3">
    <source>
        <dbReference type="EMBL" id="MCA6076089.1"/>
    </source>
</evidence>
<evidence type="ECO:0000259" key="1">
    <source>
        <dbReference type="Pfam" id="PF14134"/>
    </source>
</evidence>
<comment type="caution">
    <text evidence="2">The sequence shown here is derived from an EMBL/GenBank/DDBJ whole genome shotgun (WGS) entry which is preliminary data.</text>
</comment>
<sequence>MFTSEDQQQIDQLGISHSDIEKQLVQFRNGFPPLPIVKNVSEGDGIHKIQESDREELIGLYETACENLQVQKFVPASGAASRMFKALYEFVADDNASLGTHKDVKAFFEGINKFAFYSDLRKVLQENGKDLDALIAGGEYKTVLNYLLDEQGLNYGFLPKGLIKFHQYDSYSRTAAEEHLVEAAQYAVSKGRQVYLHFTVSPQHTELFRAHLNEVKGAYENEFNVTYHIEYSIQDPATNTIAVGFDNEPFRDENGRLLFRPAGHGALLSNLNKLDSDIVLVKNIDNVVPDRLKADTITYKKLLGGLLIRYQRKIYSFMEALESQPDPADDFVNEVVKFLREEVFYQVAPTFNNLTNKEKRQVLIHILNRPIRICGMVVNTGATGGGPFWVRNEDGSSSLQIVETAQMNLDDPKVKTLLEDANYFNPVDVVCGLRDYKGQPFNLMKYRDDNTGIITEKSQGGKSLKALELPGLWNGSMADWLTVFMEVPAVTFNPVKSVNDLMSDEHQ</sequence>
<name>A0A9X1KY59_9BACT</name>
<organism evidence="2 5">
    <name type="scientific">Fulvivirga sedimenti</name>
    <dbReference type="NCBI Taxonomy" id="2879465"/>
    <lineage>
        <taxon>Bacteria</taxon>
        <taxon>Pseudomonadati</taxon>
        <taxon>Bacteroidota</taxon>
        <taxon>Cytophagia</taxon>
        <taxon>Cytophagales</taxon>
        <taxon>Fulvivirgaceae</taxon>
        <taxon>Fulvivirga</taxon>
    </lineage>
</organism>
<dbReference type="InterPro" id="IPR029044">
    <property type="entry name" value="Nucleotide-diphossugar_trans"/>
</dbReference>
<reference evidence="2" key="1">
    <citation type="submission" date="2021-09" db="EMBL/GenBank/DDBJ databases">
        <title>Fulvivirga sp. isolated from coastal sediment.</title>
        <authorList>
            <person name="Yu H."/>
        </authorList>
    </citation>
    <scope>NUCLEOTIDE SEQUENCE</scope>
    <source>
        <strain evidence="2">1062</strain>
    </source>
</reference>